<dbReference type="KEGG" id="hcq:109531639"/>
<evidence type="ECO:0000259" key="17">
    <source>
        <dbReference type="PROSITE" id="PS50104"/>
    </source>
</evidence>
<dbReference type="GO" id="GO:0038023">
    <property type="term" value="F:signaling receptor activity"/>
    <property type="evidence" value="ECO:0007669"/>
    <property type="project" value="TreeGrafter"/>
</dbReference>
<dbReference type="Pfam" id="PF13855">
    <property type="entry name" value="LRR_8"/>
    <property type="match status" value="5"/>
</dbReference>
<reference evidence="18" key="1">
    <citation type="submission" date="2025-08" db="UniProtKB">
        <authorList>
            <consortium name="Ensembl"/>
        </authorList>
    </citation>
    <scope>IDENTIFICATION</scope>
</reference>
<comment type="similarity">
    <text evidence="2">Belongs to the Toll-like receptor family.</text>
</comment>
<evidence type="ECO:0000256" key="12">
    <source>
        <dbReference type="ARBA" id="ARBA00023180"/>
    </source>
</evidence>
<dbReference type="InterPro" id="IPR035897">
    <property type="entry name" value="Toll_tir_struct_dom_sf"/>
</dbReference>
<dbReference type="Gene3D" id="3.80.10.10">
    <property type="entry name" value="Ribonuclease Inhibitor"/>
    <property type="match status" value="4"/>
</dbReference>
<evidence type="ECO:0000256" key="2">
    <source>
        <dbReference type="ARBA" id="ARBA00009634"/>
    </source>
</evidence>
<dbReference type="GeneID" id="109531639"/>
<keyword evidence="4" id="KW-0433">Leucine-rich repeat</keyword>
<name>A0A3Q2XWC0_HIPCM</name>
<dbReference type="PRINTS" id="PR01537">
    <property type="entry name" value="INTRLKN1R1F"/>
</dbReference>
<dbReference type="SUPFAM" id="SSF52058">
    <property type="entry name" value="L domain-like"/>
    <property type="match status" value="3"/>
</dbReference>
<evidence type="ECO:0000256" key="4">
    <source>
        <dbReference type="ARBA" id="ARBA00022614"/>
    </source>
</evidence>
<keyword evidence="6 16" id="KW-0732">Signal</keyword>
<evidence type="ECO:0000256" key="16">
    <source>
        <dbReference type="SAM" id="SignalP"/>
    </source>
</evidence>
<evidence type="ECO:0000256" key="11">
    <source>
        <dbReference type="ARBA" id="ARBA00023170"/>
    </source>
</evidence>
<dbReference type="GO" id="GO:0019731">
    <property type="term" value="P:antibacterial humoral response"/>
    <property type="evidence" value="ECO:0007669"/>
    <property type="project" value="Ensembl"/>
</dbReference>
<keyword evidence="7" id="KW-0677">Repeat</keyword>
<dbReference type="GO" id="GO:0005886">
    <property type="term" value="C:plasma membrane"/>
    <property type="evidence" value="ECO:0007669"/>
    <property type="project" value="TreeGrafter"/>
</dbReference>
<evidence type="ECO:0000256" key="14">
    <source>
        <dbReference type="SAM" id="MobiDB-lite"/>
    </source>
</evidence>
<dbReference type="PROSITE" id="PS51450">
    <property type="entry name" value="LRR"/>
    <property type="match status" value="2"/>
</dbReference>
<evidence type="ECO:0000256" key="10">
    <source>
        <dbReference type="ARBA" id="ARBA00023136"/>
    </source>
</evidence>
<evidence type="ECO:0000256" key="13">
    <source>
        <dbReference type="ARBA" id="ARBA00023198"/>
    </source>
</evidence>
<reference evidence="18" key="2">
    <citation type="submission" date="2025-09" db="UniProtKB">
        <authorList>
            <consortium name="Ensembl"/>
        </authorList>
    </citation>
    <scope>IDENTIFICATION</scope>
</reference>
<dbReference type="FunFam" id="3.40.50.10140:FF:000001">
    <property type="entry name" value="Toll-like receptor 2"/>
    <property type="match status" value="1"/>
</dbReference>
<dbReference type="GO" id="GO:0045087">
    <property type="term" value="P:innate immune response"/>
    <property type="evidence" value="ECO:0007669"/>
    <property type="project" value="UniProtKB-KW"/>
</dbReference>
<feature type="chain" id="PRO_5018587885" evidence="16">
    <location>
        <begin position="21"/>
        <end position="982"/>
    </location>
</feature>
<feature type="domain" description="TIR" evidence="17">
    <location>
        <begin position="795"/>
        <end position="942"/>
    </location>
</feature>
<evidence type="ECO:0000313" key="19">
    <source>
        <dbReference type="Proteomes" id="UP000264820"/>
    </source>
</evidence>
<dbReference type="OMA" id="TLDNCCV"/>
<dbReference type="PANTHER" id="PTHR24365">
    <property type="entry name" value="TOLL-LIKE RECEPTOR"/>
    <property type="match status" value="1"/>
</dbReference>
<dbReference type="SMART" id="SM00255">
    <property type="entry name" value="TIR"/>
    <property type="match status" value="1"/>
</dbReference>
<keyword evidence="10 15" id="KW-0472">Membrane</keyword>
<evidence type="ECO:0000256" key="7">
    <source>
        <dbReference type="ARBA" id="ARBA00022737"/>
    </source>
</evidence>
<feature type="compositionally biased region" description="Basic and acidic residues" evidence="14">
    <location>
        <begin position="946"/>
        <end position="960"/>
    </location>
</feature>
<dbReference type="GO" id="GO:0005783">
    <property type="term" value="C:endoplasmic reticulum"/>
    <property type="evidence" value="ECO:0007669"/>
    <property type="project" value="Ensembl"/>
</dbReference>
<dbReference type="AlphaFoldDB" id="A0A3Q2XWC0"/>
<feature type="signal peptide" evidence="16">
    <location>
        <begin position="1"/>
        <end position="20"/>
    </location>
</feature>
<keyword evidence="5 15" id="KW-0812">Transmembrane</keyword>
<dbReference type="Proteomes" id="UP000264820">
    <property type="component" value="Unplaced"/>
</dbReference>
<dbReference type="GO" id="GO:0006954">
    <property type="term" value="P:inflammatory response"/>
    <property type="evidence" value="ECO:0007669"/>
    <property type="project" value="UniProtKB-KW"/>
</dbReference>
<dbReference type="OrthoDB" id="1421090at2759"/>
<dbReference type="InterPro" id="IPR032675">
    <property type="entry name" value="LRR_dom_sf"/>
</dbReference>
<evidence type="ECO:0000256" key="9">
    <source>
        <dbReference type="ARBA" id="ARBA00022989"/>
    </source>
</evidence>
<dbReference type="CTD" id="402884"/>
<keyword evidence="12" id="KW-0325">Glycoprotein</keyword>
<dbReference type="Pfam" id="PF01582">
    <property type="entry name" value="TIR"/>
    <property type="match status" value="1"/>
</dbReference>
<dbReference type="GO" id="GO:0002224">
    <property type="term" value="P:toll-like receptor signaling pathway"/>
    <property type="evidence" value="ECO:0007669"/>
    <property type="project" value="Ensembl"/>
</dbReference>
<evidence type="ECO:0000256" key="8">
    <source>
        <dbReference type="ARBA" id="ARBA00022859"/>
    </source>
</evidence>
<keyword evidence="8" id="KW-0391">Immunity</keyword>
<keyword evidence="9 15" id="KW-1133">Transmembrane helix</keyword>
<dbReference type="STRING" id="109280.ENSHCOP00000009215"/>
<dbReference type="PANTHER" id="PTHR24365:SF545">
    <property type="entry name" value="TOLL-LIKE RECEPTOR 12"/>
    <property type="match status" value="1"/>
</dbReference>
<protein>
    <submittedName>
        <fullName evidence="18">Toll-like receptor 21</fullName>
    </submittedName>
</protein>
<keyword evidence="11" id="KW-0675">Receptor</keyword>
<dbReference type="SMART" id="SM00369">
    <property type="entry name" value="LRR_TYP"/>
    <property type="match status" value="13"/>
</dbReference>
<dbReference type="RefSeq" id="XP_019751602.1">
    <property type="nucleotide sequence ID" value="XM_019896043.1"/>
</dbReference>
<evidence type="ECO:0000256" key="6">
    <source>
        <dbReference type="ARBA" id="ARBA00022729"/>
    </source>
</evidence>
<feature type="region of interest" description="Disordered" evidence="14">
    <location>
        <begin position="946"/>
        <end position="969"/>
    </location>
</feature>
<keyword evidence="3" id="KW-0399">Innate immunity</keyword>
<proteinExistence type="inferred from homology"/>
<dbReference type="SUPFAM" id="SSF52200">
    <property type="entry name" value="Toll/Interleukin receptor TIR domain"/>
    <property type="match status" value="1"/>
</dbReference>
<dbReference type="PROSITE" id="PS50104">
    <property type="entry name" value="TIR"/>
    <property type="match status" value="1"/>
</dbReference>
<dbReference type="InterPro" id="IPR001611">
    <property type="entry name" value="Leu-rich_rpt"/>
</dbReference>
<dbReference type="InterPro" id="IPR003591">
    <property type="entry name" value="Leu-rich_rpt_typical-subtyp"/>
</dbReference>
<dbReference type="GeneTree" id="ENSGT00940000163576"/>
<accession>A0A3Q2XWC0</accession>
<evidence type="ECO:0000256" key="1">
    <source>
        <dbReference type="ARBA" id="ARBA00004479"/>
    </source>
</evidence>
<evidence type="ECO:0000313" key="18">
    <source>
        <dbReference type="Ensembl" id="ENSHCOP00000009215.1"/>
    </source>
</evidence>
<sequence length="982" mass="112760">MAALVYRLLCFGLVLAAVAAYTFKNCIEEKNSNRRSFKCNQRREPNISVIMDDLPQHIVNLSILGNPIRYIPDKAFARFKDLHLLRLDNNRLMAIEGSAFGELHQLRSLNLSFNNISELRPSLFASLHNLTFLSLRANRLKRLPGGIFSAMPNLSTLMLQQNLLANFTEMVDSVSNLSDLLQLNLCLNKFTSLHHNRIPFPRSLSKLYLCRNNLSALGCERSFLSDVKILDLSYNSRLAAEAFLGVDLARTNYLNLHSTAVNVMTLLDISNIHAGHVDFTGTGVKNNSMLLALCNLLTRKVKSLNALRLGSNGIRELPNDTLSHCPRIMTSLDLSGNHMKSVKNKMLNCLGFLGENRYFKKLVIEHNHLSNLYSCKQVRRPFWEFEELSFRYNRILMVSDYAFNHTPNVVTLNLNINIIAFLGHKALKGLHRLKTLRLDNNLLTDLYSDTFEDLSALQTLNLRNNRISVIFNWTFLRLRDLTTLDLGGNKIVRIHSAGFRGLGRLSKLYLDGNKLKQIDMSLHAVFWHTLTVLDLEENFIRFSTLNASSPFVNLSRLSDLKLGGQRPYGLTHLPHKLFRGLRNLRSLYLTNNQISYFAADAFDDLTYLRFLTLDKCCDVNIRLPPGVFKNLRNLTKLTVENAGIQNFSGKVFGNLTRLQTLQLTHNGMQSLDVDVLNSLPSLRYLDMRHLPLSCTCLNSRLQNWTVHNDRVQVVYVYNLPCQEGDKSNFYNFETNVCYIDLGKYLFFSTSAAVALLAAFPLLYVKLYWKIKYGYYAFRSWFGEQWRKFREEEENCAYDAFVSYNSNDEDWVMLQLLPNLEGKGSSLKLCLHHRDFEPGRDIVDNIVAAVYSSRKTICVVSRNFLQSEWCSLEIQLASYRLFDEHRDVLLLVFLEPVSERQISSYHRMRKVMLKKTYLQWPASDCVDPEQARELFWSQLRRAVKAGSKLETEENDETRAAPDIDDLGDSDTQTLIADGNFYMD</sequence>
<evidence type="ECO:0000256" key="5">
    <source>
        <dbReference type="ARBA" id="ARBA00022692"/>
    </source>
</evidence>
<dbReference type="InterPro" id="IPR000157">
    <property type="entry name" value="TIR_dom"/>
</dbReference>
<keyword evidence="19" id="KW-1185">Reference proteome</keyword>
<evidence type="ECO:0000256" key="15">
    <source>
        <dbReference type="SAM" id="Phobius"/>
    </source>
</evidence>
<evidence type="ECO:0000256" key="3">
    <source>
        <dbReference type="ARBA" id="ARBA00022588"/>
    </source>
</evidence>
<keyword evidence="13" id="KW-0395">Inflammatory response</keyword>
<organism evidence="18 19">
    <name type="scientific">Hippocampus comes</name>
    <name type="common">Tiger tail seahorse</name>
    <dbReference type="NCBI Taxonomy" id="109280"/>
    <lineage>
        <taxon>Eukaryota</taxon>
        <taxon>Metazoa</taxon>
        <taxon>Chordata</taxon>
        <taxon>Craniata</taxon>
        <taxon>Vertebrata</taxon>
        <taxon>Euteleostomi</taxon>
        <taxon>Actinopterygii</taxon>
        <taxon>Neopterygii</taxon>
        <taxon>Teleostei</taxon>
        <taxon>Neoteleostei</taxon>
        <taxon>Acanthomorphata</taxon>
        <taxon>Syngnathiaria</taxon>
        <taxon>Syngnathiformes</taxon>
        <taxon>Syngnathoidei</taxon>
        <taxon>Syngnathidae</taxon>
        <taxon>Hippocampus</taxon>
    </lineage>
</organism>
<dbReference type="Gene3D" id="3.40.50.10140">
    <property type="entry name" value="Toll/interleukin-1 receptor homology (TIR) domain"/>
    <property type="match status" value="1"/>
</dbReference>
<comment type="subcellular location">
    <subcellularLocation>
        <location evidence="1">Membrane</location>
        <topology evidence="1">Single-pass type I membrane protein</topology>
    </subcellularLocation>
</comment>
<dbReference type="Ensembl" id="ENSHCOT00000015349.1">
    <property type="protein sequence ID" value="ENSHCOP00000009215.1"/>
    <property type="gene ID" value="ENSHCOG00000011614.1"/>
</dbReference>
<feature type="transmembrane region" description="Helical" evidence="15">
    <location>
        <begin position="744"/>
        <end position="764"/>
    </location>
</feature>